<keyword evidence="4" id="KW-1185">Reference proteome</keyword>
<dbReference type="RefSeq" id="WP_102695983.1">
    <property type="nucleotide sequence ID" value="NZ_JANSLD010000078.1"/>
</dbReference>
<organism evidence="2 3">
    <name type="scientific">Staphylococcus pettenkoferi</name>
    <dbReference type="NCBI Taxonomy" id="170573"/>
    <lineage>
        <taxon>Bacteria</taxon>
        <taxon>Bacillati</taxon>
        <taxon>Bacillota</taxon>
        <taxon>Bacilli</taxon>
        <taxon>Bacillales</taxon>
        <taxon>Staphylococcaceae</taxon>
        <taxon>Staphylococcus</taxon>
    </lineage>
</organism>
<sequence length="116" mass="13940">MVMTKSEAFKVIELVSSVYDMKFNDIKFDTWLEQLTKYGEYEGTLLKAKQHISRSKFKPTISEILKIQPKKAESVTVPEEETHVYKMKHDSEYASQYRKLKERWEQLKREWAEEDE</sequence>
<evidence type="ECO:0000313" key="4">
    <source>
        <dbReference type="Proteomes" id="UP001072952"/>
    </source>
</evidence>
<comment type="caution">
    <text evidence="2">The sequence shown here is derived from an EMBL/GenBank/DDBJ whole genome shotgun (WGS) entry which is preliminary data.</text>
</comment>
<dbReference type="AlphaFoldDB" id="A0A2N6QKK1"/>
<reference evidence="2 3" key="1">
    <citation type="submission" date="2017-09" db="EMBL/GenBank/DDBJ databases">
        <title>Bacterial strain isolated from the female urinary microbiota.</title>
        <authorList>
            <person name="Thomas-White K."/>
            <person name="Kumar N."/>
            <person name="Forster S."/>
            <person name="Putonti C."/>
            <person name="Lawley T."/>
            <person name="Wolfe A.J."/>
        </authorList>
    </citation>
    <scope>NUCLEOTIDE SEQUENCE [LARGE SCALE GENOMIC DNA]</scope>
    <source>
        <strain evidence="2 3">UMB0834</strain>
    </source>
</reference>
<dbReference type="Proteomes" id="UP000235748">
    <property type="component" value="Unassembled WGS sequence"/>
</dbReference>
<evidence type="ECO:0000313" key="1">
    <source>
        <dbReference type="EMBL" id="MCY1584433.1"/>
    </source>
</evidence>
<proteinExistence type="predicted"/>
<dbReference type="Proteomes" id="UP001072952">
    <property type="component" value="Unassembled WGS sequence"/>
</dbReference>
<reference evidence="1" key="2">
    <citation type="journal article" date="2022" name="Int. J. Mol. Sci.">
        <title>Phenotypic and Genotypic Virulence Characterisation of Staphylococcus pettenkoferi Strains Isolated from Human Bloodstream and Diabetic Foot Infections.</title>
        <authorList>
            <person name="Magnan C."/>
            <person name="Ahmad-Mansour N."/>
            <person name="Pouget C."/>
            <person name="Morsli M."/>
            <person name="Huc-Brandt S."/>
            <person name="Pantel A."/>
            <person name="Dunyach-Remy C."/>
            <person name="Sotto A."/>
            <person name="Molle V."/>
            <person name="Lavigne J.-P."/>
        </authorList>
    </citation>
    <scope>NUCLEOTIDE SEQUENCE</scope>
    <source>
        <strain evidence="1">NSP012P</strain>
    </source>
</reference>
<accession>A0A2N6QKK1</accession>
<dbReference type="Gene3D" id="1.10.8.200">
    <property type="entry name" value="Replisome organizer (g39p helicase loader/inhibitor protein)"/>
    <property type="match status" value="1"/>
</dbReference>
<name>A0A2N6QKK1_9STAP</name>
<evidence type="ECO:0000313" key="3">
    <source>
        <dbReference type="Proteomes" id="UP000235748"/>
    </source>
</evidence>
<protein>
    <recommendedName>
        <fullName evidence="5">Replicative helicase inhibitor G39P N-terminal domain-containing protein</fullName>
    </recommendedName>
</protein>
<evidence type="ECO:0008006" key="5">
    <source>
        <dbReference type="Google" id="ProtNLM"/>
    </source>
</evidence>
<gene>
    <name evidence="2" type="ORF">CJ235_00555</name>
    <name evidence="1" type="ORF">NW133_13140</name>
</gene>
<evidence type="ECO:0000313" key="2">
    <source>
        <dbReference type="EMBL" id="PMC20195.1"/>
    </source>
</evidence>
<dbReference type="EMBL" id="PNGG01000001">
    <property type="protein sequence ID" value="PMC20195.1"/>
    <property type="molecule type" value="Genomic_DNA"/>
</dbReference>
<dbReference type="EMBL" id="JANSLD010000078">
    <property type="protein sequence ID" value="MCY1584433.1"/>
    <property type="molecule type" value="Genomic_DNA"/>
</dbReference>
<reference evidence="1" key="3">
    <citation type="submission" date="2022-08" db="EMBL/GenBank/DDBJ databases">
        <authorList>
            <person name="Magnan C."/>
        </authorList>
    </citation>
    <scope>NUCLEOTIDE SEQUENCE</scope>
    <source>
        <strain evidence="1">NSP012P</strain>
    </source>
</reference>